<dbReference type="Gene3D" id="2.60.120.10">
    <property type="entry name" value="Jelly Rolls"/>
    <property type="match status" value="2"/>
</dbReference>
<dbReference type="InterPro" id="IPR012093">
    <property type="entry name" value="Pirin"/>
</dbReference>
<evidence type="ECO:0000259" key="3">
    <source>
        <dbReference type="Pfam" id="PF17954"/>
    </source>
</evidence>
<dbReference type="InterPro" id="IPR011051">
    <property type="entry name" value="RmlC_Cupin_sf"/>
</dbReference>
<gene>
    <name evidence="4" type="ORF">MGWOODY_Tha2416</name>
</gene>
<evidence type="ECO:0000313" key="4">
    <source>
        <dbReference type="EMBL" id="CUS40324.1"/>
    </source>
</evidence>
<name>A0A160TBM3_9ZZZZ</name>
<dbReference type="PANTHER" id="PTHR43212:SF3">
    <property type="entry name" value="QUERCETIN 2,3-DIOXYGENASE"/>
    <property type="match status" value="1"/>
</dbReference>
<evidence type="ECO:0000256" key="1">
    <source>
        <dbReference type="ARBA" id="ARBA00008416"/>
    </source>
</evidence>
<dbReference type="SUPFAM" id="SSF51182">
    <property type="entry name" value="RmlC-like cupins"/>
    <property type="match status" value="1"/>
</dbReference>
<feature type="domain" description="Quercetin 2,3-dioxygenase C-terminal cupin" evidence="3">
    <location>
        <begin position="145"/>
        <end position="228"/>
    </location>
</feature>
<dbReference type="AlphaFoldDB" id="A0A160TBM3"/>
<dbReference type="InterPro" id="IPR014710">
    <property type="entry name" value="RmlC-like_jellyroll"/>
</dbReference>
<dbReference type="InterPro" id="IPR003829">
    <property type="entry name" value="Pirin_N_dom"/>
</dbReference>
<dbReference type="InterPro" id="IPR041602">
    <property type="entry name" value="Quercetinase_C"/>
</dbReference>
<dbReference type="CDD" id="cd02910">
    <property type="entry name" value="cupin_Yhhw_N"/>
    <property type="match status" value="1"/>
</dbReference>
<protein>
    <submittedName>
        <fullName evidence="4">Pirin</fullName>
    </submittedName>
</protein>
<feature type="domain" description="Pirin N-terminal" evidence="2">
    <location>
        <begin position="10"/>
        <end position="119"/>
    </location>
</feature>
<dbReference type="PANTHER" id="PTHR43212">
    <property type="entry name" value="QUERCETIN 2,3-DIOXYGENASE"/>
    <property type="match status" value="1"/>
</dbReference>
<dbReference type="EMBL" id="CZQC01000008">
    <property type="protein sequence ID" value="CUS40324.1"/>
    <property type="molecule type" value="Genomic_DNA"/>
</dbReference>
<dbReference type="Pfam" id="PF02678">
    <property type="entry name" value="Pirin"/>
    <property type="match status" value="1"/>
</dbReference>
<organism evidence="4">
    <name type="scientific">hydrothermal vent metagenome</name>
    <dbReference type="NCBI Taxonomy" id="652676"/>
    <lineage>
        <taxon>unclassified sequences</taxon>
        <taxon>metagenomes</taxon>
        <taxon>ecological metagenomes</taxon>
    </lineage>
</organism>
<sequence length="235" mass="25807">MIYLRPAKQRGAANFGWLESNHSFSFGNYYDPKHMGVSVLRVINDDFVIAGAGFQEHGHRDMEIISYVLEGAIEHKDSMGNSFVVPAGDIQRMSAGTGITHSEFNHSKTEAMKFLQIWITPNKTGIKPSYEQKAVPQNGSLTPLVTADGREGSLMMHQDAAMYRLVLQPGENIALDSGERIGYLHIISGSLTVNSNQLIQGDAMGVKDEILEALNTGNSELTALWFDLPRGNLPS</sequence>
<reference evidence="4" key="1">
    <citation type="submission" date="2015-10" db="EMBL/GenBank/DDBJ databases">
        <authorList>
            <person name="Gilbert D.G."/>
        </authorList>
    </citation>
    <scope>NUCLEOTIDE SEQUENCE</scope>
</reference>
<comment type="similarity">
    <text evidence="1">Belongs to the pirin family.</text>
</comment>
<proteinExistence type="inferred from homology"/>
<evidence type="ECO:0000259" key="2">
    <source>
        <dbReference type="Pfam" id="PF02678"/>
    </source>
</evidence>
<accession>A0A160TBM3</accession>
<dbReference type="PIRSF" id="PIRSF006232">
    <property type="entry name" value="Pirin"/>
    <property type="match status" value="1"/>
</dbReference>
<dbReference type="Pfam" id="PF17954">
    <property type="entry name" value="Pirin_C_2"/>
    <property type="match status" value="1"/>
</dbReference>